<dbReference type="SUPFAM" id="SSF53850">
    <property type="entry name" value="Periplasmic binding protein-like II"/>
    <property type="match status" value="1"/>
</dbReference>
<dbReference type="InterPro" id="IPR050389">
    <property type="entry name" value="LysR-type_TF"/>
</dbReference>
<evidence type="ECO:0000313" key="7">
    <source>
        <dbReference type="Proteomes" id="UP000198614"/>
    </source>
</evidence>
<dbReference type="SUPFAM" id="SSF46785">
    <property type="entry name" value="Winged helix' DNA-binding domain"/>
    <property type="match status" value="1"/>
</dbReference>
<dbReference type="PROSITE" id="PS50931">
    <property type="entry name" value="HTH_LYSR"/>
    <property type="match status" value="1"/>
</dbReference>
<organism evidence="6 7">
    <name type="scientific">Streptomyces griseoaurantiacus</name>
    <dbReference type="NCBI Taxonomy" id="68213"/>
    <lineage>
        <taxon>Bacteria</taxon>
        <taxon>Bacillati</taxon>
        <taxon>Actinomycetota</taxon>
        <taxon>Actinomycetes</taxon>
        <taxon>Kitasatosporales</taxon>
        <taxon>Streptomycetaceae</taxon>
        <taxon>Streptomyces</taxon>
        <taxon>Streptomyces aurantiacus group</taxon>
    </lineage>
</organism>
<evidence type="ECO:0000259" key="5">
    <source>
        <dbReference type="PROSITE" id="PS50931"/>
    </source>
</evidence>
<dbReference type="Gene3D" id="1.10.10.10">
    <property type="entry name" value="Winged helix-like DNA-binding domain superfamily/Winged helix DNA-binding domain"/>
    <property type="match status" value="1"/>
</dbReference>
<accession>A0A1G7Q6U6</accession>
<dbReference type="PANTHER" id="PTHR30118">
    <property type="entry name" value="HTH-TYPE TRANSCRIPTIONAL REGULATOR LEUO-RELATED"/>
    <property type="match status" value="1"/>
</dbReference>
<keyword evidence="3 6" id="KW-0238">DNA-binding</keyword>
<dbReference type="InterPro" id="IPR036388">
    <property type="entry name" value="WH-like_DNA-bd_sf"/>
</dbReference>
<sequence length="317" mass="34600">MRQAQPAHDNRRMDHVDLNLIEVLDALLAENSVTRAAERLHTSPPAVSRALARLRRAFGDPLLVRAGRELVPTPRALELRGEVHAVAARARALFAPSAVADPRTAVRMFDLQVTDMLSTTFLPSLIDDLRVRAPGISLRLRPENTEDTPALREGLVDLEIGIIRTGDPEIRSATLLTETLIGAVRPEHPLAGAKTVTARRFAAADHIAVSRRGRTHGPIDDRLASLGLSRRVVAVVPTFASALFMARETDVVCVAPAGLGRRMLDALGLRAFPVPLELPSLTIGMAWHPRNHHDRTHQFLRARTRHLMTAAAAPAIS</sequence>
<evidence type="ECO:0000256" key="1">
    <source>
        <dbReference type="ARBA" id="ARBA00009437"/>
    </source>
</evidence>
<dbReference type="InterPro" id="IPR036390">
    <property type="entry name" value="WH_DNA-bd_sf"/>
</dbReference>
<evidence type="ECO:0000313" key="6">
    <source>
        <dbReference type="EMBL" id="SDF94246.1"/>
    </source>
</evidence>
<proteinExistence type="inferred from homology"/>
<evidence type="ECO:0000256" key="3">
    <source>
        <dbReference type="ARBA" id="ARBA00023125"/>
    </source>
</evidence>
<dbReference type="PANTHER" id="PTHR30118:SF15">
    <property type="entry name" value="TRANSCRIPTIONAL REGULATORY PROTEIN"/>
    <property type="match status" value="1"/>
</dbReference>
<keyword evidence="2" id="KW-0805">Transcription regulation</keyword>
<dbReference type="InterPro" id="IPR000847">
    <property type="entry name" value="LysR_HTH_N"/>
</dbReference>
<dbReference type="Pfam" id="PF00126">
    <property type="entry name" value="HTH_1"/>
    <property type="match status" value="1"/>
</dbReference>
<dbReference type="GO" id="GO:0003700">
    <property type="term" value="F:DNA-binding transcription factor activity"/>
    <property type="evidence" value="ECO:0007669"/>
    <property type="project" value="InterPro"/>
</dbReference>
<dbReference type="PRINTS" id="PR00039">
    <property type="entry name" value="HTHLYSR"/>
</dbReference>
<keyword evidence="4" id="KW-0804">Transcription</keyword>
<dbReference type="EMBL" id="FNAX01000012">
    <property type="protein sequence ID" value="SDF94246.1"/>
    <property type="molecule type" value="Genomic_DNA"/>
</dbReference>
<protein>
    <submittedName>
        <fullName evidence="6">DNA-binding transcriptional regulator, LysR family</fullName>
    </submittedName>
</protein>
<gene>
    <name evidence="6" type="ORF">SAMN05216260_112147</name>
</gene>
<evidence type="ECO:0000256" key="4">
    <source>
        <dbReference type="ARBA" id="ARBA00023163"/>
    </source>
</evidence>
<dbReference type="AlphaFoldDB" id="A0A1G7Q6U6"/>
<evidence type="ECO:0000256" key="2">
    <source>
        <dbReference type="ARBA" id="ARBA00023015"/>
    </source>
</evidence>
<dbReference type="GO" id="GO:0003677">
    <property type="term" value="F:DNA binding"/>
    <property type="evidence" value="ECO:0007669"/>
    <property type="project" value="UniProtKB-KW"/>
</dbReference>
<dbReference type="CDD" id="cd08460">
    <property type="entry name" value="PBP2_DntR_like_1"/>
    <property type="match status" value="1"/>
</dbReference>
<dbReference type="Gene3D" id="3.40.190.10">
    <property type="entry name" value="Periplasmic binding protein-like II"/>
    <property type="match status" value="2"/>
</dbReference>
<name>A0A1G7Q6U6_9ACTN</name>
<dbReference type="Pfam" id="PF03466">
    <property type="entry name" value="LysR_substrate"/>
    <property type="match status" value="1"/>
</dbReference>
<dbReference type="Proteomes" id="UP000198614">
    <property type="component" value="Unassembled WGS sequence"/>
</dbReference>
<reference evidence="6 7" key="1">
    <citation type="submission" date="2016-10" db="EMBL/GenBank/DDBJ databases">
        <authorList>
            <person name="de Groot N.N."/>
        </authorList>
    </citation>
    <scope>NUCLEOTIDE SEQUENCE [LARGE SCALE GENOMIC DNA]</scope>
    <source>
        <strain evidence="6 7">CGMCC 4.1859</strain>
    </source>
</reference>
<dbReference type="InterPro" id="IPR005119">
    <property type="entry name" value="LysR_subst-bd"/>
</dbReference>
<feature type="domain" description="HTH lysR-type" evidence="5">
    <location>
        <begin position="16"/>
        <end position="73"/>
    </location>
</feature>
<comment type="similarity">
    <text evidence="1">Belongs to the LysR transcriptional regulatory family.</text>
</comment>